<dbReference type="InterPro" id="IPR003439">
    <property type="entry name" value="ABC_transporter-like_ATP-bd"/>
</dbReference>
<keyword evidence="1" id="KW-0813">Transport</keyword>
<dbReference type="GO" id="GO:0017004">
    <property type="term" value="P:cytochrome complex assembly"/>
    <property type="evidence" value="ECO:0007669"/>
    <property type="project" value="UniProtKB-KW"/>
</dbReference>
<dbReference type="PROSITE" id="PS50893">
    <property type="entry name" value="ABC_TRANSPORTER_2"/>
    <property type="match status" value="1"/>
</dbReference>
<keyword evidence="10" id="KW-1185">Reference proteome</keyword>
<dbReference type="SMART" id="SM00382">
    <property type="entry name" value="AAA"/>
    <property type="match status" value="1"/>
</dbReference>
<keyword evidence="6" id="KW-1278">Translocase</keyword>
<sequence length="216" mass="22352">MNTATSASAPLLDVRGWVGERNGVLLWGLIDLTVRSGDVVHVQGPNGCGKTTLLRTLAGLRAPSAAQSSALCADVWWIGHANALADDLDAALNLALLLGVAAAPALPATVLKQHLAAHGVPLGRPVRLLSAGQRRKLALSPLALAPRALWLLDEPFDALDTAACSALADLAARHVAAGGGIVLTSHQPLPEGFPLSQKLTLSSSIKALQLLNEEYS</sequence>
<accession>A0A975CHP6</accession>
<evidence type="ECO:0000259" key="8">
    <source>
        <dbReference type="PROSITE" id="PS50893"/>
    </source>
</evidence>
<reference evidence="9" key="1">
    <citation type="submission" date="2021-03" db="EMBL/GenBank/DDBJ databases">
        <title>Ottowia sp. 27C isolated from the cloaca of a Giant Asian pond turtle (Heosemys grandis).</title>
        <authorList>
            <person name="Spergser J."/>
            <person name="Busse H.-J."/>
        </authorList>
    </citation>
    <scope>NUCLEOTIDE SEQUENCE</scope>
    <source>
        <strain evidence="9">27C</strain>
    </source>
</reference>
<dbReference type="InterPro" id="IPR003593">
    <property type="entry name" value="AAA+_ATPase"/>
</dbReference>
<dbReference type="AlphaFoldDB" id="A0A975CHP6"/>
<evidence type="ECO:0000256" key="6">
    <source>
        <dbReference type="ARBA" id="ARBA00022967"/>
    </source>
</evidence>
<keyword evidence="5 9" id="KW-0067">ATP-binding</keyword>
<dbReference type="InterPro" id="IPR005895">
    <property type="entry name" value="ABC_transptr_haem_export_CcmA"/>
</dbReference>
<evidence type="ECO:0000313" key="10">
    <source>
        <dbReference type="Proteomes" id="UP000663903"/>
    </source>
</evidence>
<dbReference type="Proteomes" id="UP000663903">
    <property type="component" value="Chromosome"/>
</dbReference>
<dbReference type="PANTHER" id="PTHR43499">
    <property type="entry name" value="ABC TRANSPORTER I FAMILY MEMBER 1"/>
    <property type="match status" value="1"/>
</dbReference>
<feature type="domain" description="ABC transporter" evidence="8">
    <location>
        <begin position="9"/>
        <end position="210"/>
    </location>
</feature>
<dbReference type="InterPro" id="IPR027417">
    <property type="entry name" value="P-loop_NTPase"/>
</dbReference>
<dbReference type="GO" id="GO:0022857">
    <property type="term" value="F:transmembrane transporter activity"/>
    <property type="evidence" value="ECO:0007669"/>
    <property type="project" value="InterPro"/>
</dbReference>
<keyword evidence="2" id="KW-1003">Cell membrane</keyword>
<dbReference type="Pfam" id="PF00005">
    <property type="entry name" value="ABC_tran"/>
    <property type="match status" value="1"/>
</dbReference>
<dbReference type="EMBL" id="CP071796">
    <property type="protein sequence ID" value="QTD45972.1"/>
    <property type="molecule type" value="Genomic_DNA"/>
</dbReference>
<dbReference type="Gene3D" id="3.40.50.300">
    <property type="entry name" value="P-loop containing nucleotide triphosphate hydrolases"/>
    <property type="match status" value="1"/>
</dbReference>
<organism evidence="9 10">
    <name type="scientific">Ottowia testudinis</name>
    <dbReference type="NCBI Taxonomy" id="2816950"/>
    <lineage>
        <taxon>Bacteria</taxon>
        <taxon>Pseudomonadati</taxon>
        <taxon>Pseudomonadota</taxon>
        <taxon>Betaproteobacteria</taxon>
        <taxon>Burkholderiales</taxon>
        <taxon>Comamonadaceae</taxon>
        <taxon>Ottowia</taxon>
    </lineage>
</organism>
<evidence type="ECO:0000256" key="4">
    <source>
        <dbReference type="ARBA" id="ARBA00022748"/>
    </source>
</evidence>
<dbReference type="RefSeq" id="WP_208009825.1">
    <property type="nucleotide sequence ID" value="NZ_CP071796.1"/>
</dbReference>
<proteinExistence type="predicted"/>
<evidence type="ECO:0000256" key="2">
    <source>
        <dbReference type="ARBA" id="ARBA00022475"/>
    </source>
</evidence>
<keyword evidence="7" id="KW-0472">Membrane</keyword>
<dbReference type="SUPFAM" id="SSF52540">
    <property type="entry name" value="P-loop containing nucleoside triphosphate hydrolases"/>
    <property type="match status" value="1"/>
</dbReference>
<dbReference type="KEGG" id="otd:J1M35_03390"/>
<name>A0A975CHP6_9BURK</name>
<dbReference type="GO" id="GO:0016887">
    <property type="term" value="F:ATP hydrolysis activity"/>
    <property type="evidence" value="ECO:0007669"/>
    <property type="project" value="InterPro"/>
</dbReference>
<dbReference type="PANTHER" id="PTHR43499:SF1">
    <property type="entry name" value="ABC TRANSPORTER I FAMILY MEMBER 1"/>
    <property type="match status" value="1"/>
</dbReference>
<protein>
    <submittedName>
        <fullName evidence="9">ATP-binding cassette domain-containing protein</fullName>
    </submittedName>
</protein>
<evidence type="ECO:0000256" key="1">
    <source>
        <dbReference type="ARBA" id="ARBA00022448"/>
    </source>
</evidence>
<keyword evidence="4" id="KW-0201">Cytochrome c-type biogenesis</keyword>
<evidence type="ECO:0000256" key="5">
    <source>
        <dbReference type="ARBA" id="ARBA00022840"/>
    </source>
</evidence>
<dbReference type="GO" id="GO:0005524">
    <property type="term" value="F:ATP binding"/>
    <property type="evidence" value="ECO:0007669"/>
    <property type="project" value="UniProtKB-KW"/>
</dbReference>
<evidence type="ECO:0000313" key="9">
    <source>
        <dbReference type="EMBL" id="QTD45972.1"/>
    </source>
</evidence>
<evidence type="ECO:0000256" key="7">
    <source>
        <dbReference type="ARBA" id="ARBA00023136"/>
    </source>
</evidence>
<gene>
    <name evidence="9" type="ORF">J1M35_03390</name>
</gene>
<evidence type="ECO:0000256" key="3">
    <source>
        <dbReference type="ARBA" id="ARBA00022741"/>
    </source>
</evidence>
<keyword evidence="3" id="KW-0547">Nucleotide-binding</keyword>